<reference evidence="1 2" key="1">
    <citation type="submission" date="2017-11" db="EMBL/GenBank/DDBJ databases">
        <title>Genome-resolved metagenomics identifies genetic mobility, metabolic interactions, and unexpected diversity in perchlorate-reducing communities.</title>
        <authorList>
            <person name="Barnum T.P."/>
            <person name="Figueroa I.A."/>
            <person name="Carlstrom C.I."/>
            <person name="Lucas L.N."/>
            <person name="Engelbrektson A.L."/>
            <person name="Coates J.D."/>
        </authorList>
    </citation>
    <scope>NUCLEOTIDE SEQUENCE [LARGE SCALE GENOMIC DNA]</scope>
    <source>
        <strain evidence="1">BM706</strain>
    </source>
</reference>
<comment type="caution">
    <text evidence="1">The sequence shown here is derived from an EMBL/GenBank/DDBJ whole genome shotgun (WGS) entry which is preliminary data.</text>
</comment>
<organism evidence="1 2">
    <name type="scientific">Muiribacterium halophilum</name>
    <dbReference type="NCBI Taxonomy" id="2053465"/>
    <lineage>
        <taxon>Bacteria</taxon>
        <taxon>Candidatus Muiribacteriota</taxon>
        <taxon>Candidatus Muiribacteriia</taxon>
        <taxon>Candidatus Muiribacteriales</taxon>
        <taxon>Candidatus Muiribacteriaceae</taxon>
        <taxon>Candidatus Muiribacterium</taxon>
    </lineage>
</organism>
<dbReference type="InterPro" id="IPR036514">
    <property type="entry name" value="SGNH_hydro_sf"/>
</dbReference>
<protein>
    <recommendedName>
        <fullName evidence="3">SGNH hydrolase-type esterase domain-containing protein</fullName>
    </recommendedName>
</protein>
<dbReference type="EMBL" id="PKTG01000116">
    <property type="protein sequence ID" value="PLX16375.1"/>
    <property type="molecule type" value="Genomic_DNA"/>
</dbReference>
<dbReference type="SUPFAM" id="SSF52266">
    <property type="entry name" value="SGNH hydrolase"/>
    <property type="match status" value="1"/>
</dbReference>
<evidence type="ECO:0008006" key="3">
    <source>
        <dbReference type="Google" id="ProtNLM"/>
    </source>
</evidence>
<sequence length="163" mass="19643">MYRLFPVISAKRELWAIISDEIDVAERKYRVKEKNLYSEENLKNIAKKRAKSHLNRCNIEFLERNLVGLNIIIGRLRQMEAKIIIVIPPFTKYYYNEFSDVYKQIMNDTLMDVSKNHKIIFKDYSEDKRFYENIDLFADSDHLNKSGRKLFTKILFEECIFDR</sequence>
<evidence type="ECO:0000313" key="2">
    <source>
        <dbReference type="Proteomes" id="UP000234857"/>
    </source>
</evidence>
<evidence type="ECO:0000313" key="1">
    <source>
        <dbReference type="EMBL" id="PLX16375.1"/>
    </source>
</evidence>
<proteinExistence type="predicted"/>
<dbReference type="Proteomes" id="UP000234857">
    <property type="component" value="Unassembled WGS sequence"/>
</dbReference>
<accession>A0A2N5ZCJ0</accession>
<gene>
    <name evidence="1" type="ORF">C0601_10425</name>
</gene>
<dbReference type="Gene3D" id="3.40.50.1110">
    <property type="entry name" value="SGNH hydrolase"/>
    <property type="match status" value="1"/>
</dbReference>
<name>A0A2N5ZCJ0_MUIH1</name>
<dbReference type="AlphaFoldDB" id="A0A2N5ZCJ0"/>